<proteinExistence type="predicted"/>
<dbReference type="EMBL" id="FPAS01000001">
    <property type="protein sequence ID" value="SFT38118.1"/>
    <property type="molecule type" value="Genomic_DNA"/>
</dbReference>
<dbReference type="STRING" id="477690.SAMN05216474_0231"/>
<dbReference type="PANTHER" id="PTHR44858:SF1">
    <property type="entry name" value="UDP-N-ACETYLGLUCOSAMINE--PEPTIDE N-ACETYLGLUCOSAMINYLTRANSFERASE SPINDLY-RELATED"/>
    <property type="match status" value="1"/>
</dbReference>
<reference evidence="5 6" key="1">
    <citation type="submission" date="2016-10" db="EMBL/GenBank/DDBJ databases">
        <authorList>
            <person name="de Groot N.N."/>
        </authorList>
    </citation>
    <scope>NUCLEOTIDE SEQUENCE [LARGE SCALE GENOMIC DNA]</scope>
    <source>
        <strain evidence="5 6">CGMCC 1.7005</strain>
    </source>
</reference>
<name>A0A1I6XI85_9FLAO</name>
<keyword evidence="2 3" id="KW-0802">TPR repeat</keyword>
<dbReference type="AlphaFoldDB" id="A0A1I6XI85"/>
<keyword evidence="1" id="KW-0677">Repeat</keyword>
<dbReference type="PROSITE" id="PS50005">
    <property type="entry name" value="TPR"/>
    <property type="match status" value="2"/>
</dbReference>
<sequence length="208" mass="23880">MFVNANHKKAQEFIDTKELDKALRHFAKALEEHPNNAQIINDRAVLYIHLQQEHLAMQDFNLAVELDPEYSYRYASRAYAKDFYGDTNGAIADYQIAVQLDPDDAVANNNLGILLEKKGYKEKADRHFAKADKVAKHEKHFEELMAQEEAEIAGEENTPKPENGVKLQPKKIEKEEELSKGKLVSKIVTDKSTFKEFVRFIKNGFKVK</sequence>
<organism evidence="5 6">
    <name type="scientific">Lishizhenia tianjinensis</name>
    <dbReference type="NCBI Taxonomy" id="477690"/>
    <lineage>
        <taxon>Bacteria</taxon>
        <taxon>Pseudomonadati</taxon>
        <taxon>Bacteroidota</taxon>
        <taxon>Flavobacteriia</taxon>
        <taxon>Flavobacteriales</taxon>
        <taxon>Crocinitomicaceae</taxon>
        <taxon>Lishizhenia</taxon>
    </lineage>
</organism>
<evidence type="ECO:0000313" key="6">
    <source>
        <dbReference type="Proteomes" id="UP000236454"/>
    </source>
</evidence>
<evidence type="ECO:0000256" key="4">
    <source>
        <dbReference type="SAM" id="MobiDB-lite"/>
    </source>
</evidence>
<dbReference type="SMART" id="SM00028">
    <property type="entry name" value="TPR"/>
    <property type="match status" value="4"/>
</dbReference>
<evidence type="ECO:0000256" key="2">
    <source>
        <dbReference type="ARBA" id="ARBA00022803"/>
    </source>
</evidence>
<evidence type="ECO:0000313" key="5">
    <source>
        <dbReference type="EMBL" id="SFT38118.1"/>
    </source>
</evidence>
<dbReference type="OrthoDB" id="5508659at2"/>
<dbReference type="Pfam" id="PF13432">
    <property type="entry name" value="TPR_16"/>
    <property type="match status" value="1"/>
</dbReference>
<accession>A0A1I6XI85</accession>
<gene>
    <name evidence="5" type="ORF">SAMN05216474_0231</name>
</gene>
<dbReference type="Proteomes" id="UP000236454">
    <property type="component" value="Unassembled WGS sequence"/>
</dbReference>
<dbReference type="InterPro" id="IPR019734">
    <property type="entry name" value="TPR_rpt"/>
</dbReference>
<dbReference type="InterPro" id="IPR050498">
    <property type="entry name" value="Ycf3"/>
</dbReference>
<feature type="repeat" description="TPR" evidence="3">
    <location>
        <begin position="3"/>
        <end position="36"/>
    </location>
</feature>
<dbReference type="InterPro" id="IPR011990">
    <property type="entry name" value="TPR-like_helical_dom_sf"/>
</dbReference>
<evidence type="ECO:0000256" key="1">
    <source>
        <dbReference type="ARBA" id="ARBA00022737"/>
    </source>
</evidence>
<dbReference type="PANTHER" id="PTHR44858">
    <property type="entry name" value="TETRATRICOPEPTIDE REPEAT PROTEIN 6"/>
    <property type="match status" value="1"/>
</dbReference>
<evidence type="ECO:0000256" key="3">
    <source>
        <dbReference type="PROSITE-ProRule" id="PRU00339"/>
    </source>
</evidence>
<feature type="repeat" description="TPR" evidence="3">
    <location>
        <begin position="37"/>
        <end position="70"/>
    </location>
</feature>
<feature type="region of interest" description="Disordered" evidence="4">
    <location>
        <begin position="151"/>
        <end position="171"/>
    </location>
</feature>
<dbReference type="Gene3D" id="1.25.40.10">
    <property type="entry name" value="Tetratricopeptide repeat domain"/>
    <property type="match status" value="1"/>
</dbReference>
<protein>
    <submittedName>
        <fullName evidence="5">Tetratricopeptide repeat-containing protein</fullName>
    </submittedName>
</protein>
<dbReference type="RefSeq" id="WP_090245408.1">
    <property type="nucleotide sequence ID" value="NZ_FPAS01000001.1"/>
</dbReference>
<dbReference type="Pfam" id="PF13414">
    <property type="entry name" value="TPR_11"/>
    <property type="match status" value="1"/>
</dbReference>
<keyword evidence="6" id="KW-1185">Reference proteome</keyword>
<dbReference type="SUPFAM" id="SSF48452">
    <property type="entry name" value="TPR-like"/>
    <property type="match status" value="1"/>
</dbReference>